<sequence length="100" mass="10901">MALPNSSLGRRSRDVNLSDVITLSLSGLLNAQDSATACERYIQTADQLEHLDLEPRILERVSPDLLKHKSNSEAAASEVVAWVLVGREARETDRTGEGDA</sequence>
<dbReference type="EMBL" id="KV417485">
    <property type="protein sequence ID" value="KZP32473.1"/>
    <property type="molecule type" value="Genomic_DNA"/>
</dbReference>
<protein>
    <submittedName>
        <fullName evidence="1">Uncharacterized protein</fullName>
    </submittedName>
</protein>
<dbReference type="AlphaFoldDB" id="A0A166V905"/>
<accession>A0A166V905</accession>
<organism evidence="1 2">
    <name type="scientific">Athelia psychrophila</name>
    <dbReference type="NCBI Taxonomy" id="1759441"/>
    <lineage>
        <taxon>Eukaryota</taxon>
        <taxon>Fungi</taxon>
        <taxon>Dikarya</taxon>
        <taxon>Basidiomycota</taxon>
        <taxon>Agaricomycotina</taxon>
        <taxon>Agaricomycetes</taxon>
        <taxon>Agaricomycetidae</taxon>
        <taxon>Atheliales</taxon>
        <taxon>Atheliaceae</taxon>
        <taxon>Athelia</taxon>
    </lineage>
</organism>
<evidence type="ECO:0000313" key="2">
    <source>
        <dbReference type="Proteomes" id="UP000076532"/>
    </source>
</evidence>
<evidence type="ECO:0000313" key="1">
    <source>
        <dbReference type="EMBL" id="KZP32473.1"/>
    </source>
</evidence>
<proteinExistence type="predicted"/>
<gene>
    <name evidence="1" type="ORF">FIBSPDRAFT_944028</name>
</gene>
<keyword evidence="2" id="KW-1185">Reference proteome</keyword>
<name>A0A166V905_9AGAM</name>
<reference evidence="1 2" key="1">
    <citation type="journal article" date="2016" name="Mol. Biol. Evol.">
        <title>Comparative Genomics of Early-Diverging Mushroom-Forming Fungi Provides Insights into the Origins of Lignocellulose Decay Capabilities.</title>
        <authorList>
            <person name="Nagy L.G."/>
            <person name="Riley R."/>
            <person name="Tritt A."/>
            <person name="Adam C."/>
            <person name="Daum C."/>
            <person name="Floudas D."/>
            <person name="Sun H."/>
            <person name="Yadav J.S."/>
            <person name="Pangilinan J."/>
            <person name="Larsson K.H."/>
            <person name="Matsuura K."/>
            <person name="Barry K."/>
            <person name="Labutti K."/>
            <person name="Kuo R."/>
            <person name="Ohm R.A."/>
            <person name="Bhattacharya S.S."/>
            <person name="Shirouzu T."/>
            <person name="Yoshinaga Y."/>
            <person name="Martin F.M."/>
            <person name="Grigoriev I.V."/>
            <person name="Hibbett D.S."/>
        </authorList>
    </citation>
    <scope>NUCLEOTIDE SEQUENCE [LARGE SCALE GENOMIC DNA]</scope>
    <source>
        <strain evidence="1 2">CBS 109695</strain>
    </source>
</reference>
<dbReference type="Proteomes" id="UP000076532">
    <property type="component" value="Unassembled WGS sequence"/>
</dbReference>